<evidence type="ECO:0000313" key="2">
    <source>
        <dbReference type="Proteomes" id="UP001066278"/>
    </source>
</evidence>
<dbReference type="EMBL" id="JALAXJ010000019">
    <property type="protein sequence ID" value="MCY9231189.1"/>
    <property type="molecule type" value="Genomic_DNA"/>
</dbReference>
<dbReference type="RefSeq" id="WP_268278636.1">
    <property type="nucleotide sequence ID" value="NZ_JALAJJ010000041.1"/>
</dbReference>
<name>A0A9Q4I087_9BACI</name>
<dbReference type="Proteomes" id="UP001066278">
    <property type="component" value="Unassembled WGS sequence"/>
</dbReference>
<comment type="caution">
    <text evidence="1">The sequence shown here is derived from an EMBL/GenBank/DDBJ whole genome shotgun (WGS) entry which is preliminary data.</text>
</comment>
<reference evidence="1" key="1">
    <citation type="submission" date="2022-02" db="EMBL/GenBank/DDBJ databases">
        <title>Crop Bioprotection Bacillus Genome Sequencing.</title>
        <authorList>
            <person name="Dunlap C."/>
        </authorList>
    </citation>
    <scope>NUCLEOTIDE SEQUENCE</scope>
    <source>
        <strain evidence="1">T20C13</strain>
    </source>
</reference>
<sequence>MSANKLYQSEVVYKEICDSKIVAKLGVAYRKKDINPACRENDVFSTSFFVSLDAYCILDTEKGSHISIPAWIGMWQSSSCSGMRL</sequence>
<proteinExistence type="predicted"/>
<protein>
    <submittedName>
        <fullName evidence="1">Uncharacterized protein</fullName>
    </submittedName>
</protein>
<evidence type="ECO:0000313" key="1">
    <source>
        <dbReference type="EMBL" id="MCY9231189.1"/>
    </source>
</evidence>
<gene>
    <name evidence="1" type="ORF">MOE99_17870</name>
</gene>
<accession>A0A9Q4I087</accession>
<dbReference type="AlphaFoldDB" id="A0A9Q4I087"/>
<organism evidence="1 2">
    <name type="scientific">Bacillus inaquosorum</name>
    <dbReference type="NCBI Taxonomy" id="483913"/>
    <lineage>
        <taxon>Bacteria</taxon>
        <taxon>Bacillati</taxon>
        <taxon>Bacillota</taxon>
        <taxon>Bacilli</taxon>
        <taxon>Bacillales</taxon>
        <taxon>Bacillaceae</taxon>
        <taxon>Bacillus</taxon>
    </lineage>
</organism>